<keyword evidence="3" id="KW-0963">Cytoplasm</keyword>
<dbReference type="PROSITE" id="PS50822">
    <property type="entry name" value="PIWI"/>
    <property type="match status" value="1"/>
</dbReference>
<dbReference type="CDD" id="cd04658">
    <property type="entry name" value="Piwi_piwi-like_Euk"/>
    <property type="match status" value="1"/>
</dbReference>
<dbReference type="SUPFAM" id="SSF101690">
    <property type="entry name" value="PAZ domain"/>
    <property type="match status" value="1"/>
</dbReference>
<dbReference type="InterPro" id="IPR036085">
    <property type="entry name" value="PAZ_dom_sf"/>
</dbReference>
<evidence type="ECO:0000259" key="9">
    <source>
        <dbReference type="PROSITE" id="PS50821"/>
    </source>
</evidence>
<protein>
    <submittedName>
        <fullName evidence="11">Ago3</fullName>
    </submittedName>
</protein>
<dbReference type="SMART" id="SM00950">
    <property type="entry name" value="Piwi"/>
    <property type="match status" value="1"/>
</dbReference>
<feature type="compositionally biased region" description="Gly residues" evidence="8">
    <location>
        <begin position="1"/>
        <end position="10"/>
    </location>
</feature>
<feature type="domain" description="Piwi" evidence="10">
    <location>
        <begin position="639"/>
        <end position="931"/>
    </location>
</feature>
<keyword evidence="2" id="KW-0217">Developmental protein</keyword>
<evidence type="ECO:0000256" key="1">
    <source>
        <dbReference type="ARBA" id="ARBA00004496"/>
    </source>
</evidence>
<feature type="region of interest" description="Disordered" evidence="8">
    <location>
        <begin position="1"/>
        <end position="77"/>
    </location>
</feature>
<dbReference type="Gene3D" id="2.170.260.10">
    <property type="entry name" value="paz domain"/>
    <property type="match status" value="1"/>
</dbReference>
<dbReference type="PROSITE" id="PS50821">
    <property type="entry name" value="PAZ"/>
    <property type="match status" value="1"/>
</dbReference>
<evidence type="ECO:0000256" key="2">
    <source>
        <dbReference type="ARBA" id="ARBA00022473"/>
    </source>
</evidence>
<dbReference type="Pfam" id="PF02170">
    <property type="entry name" value="PAZ"/>
    <property type="match status" value="1"/>
</dbReference>
<sequence length="945" mass="105619">MEGIGRGGRGAKLLEALRAQQRRPGSEEPEGSQQSTEVKSGFSRGRGVLFAEQHAAPSQEFTEAPSRDAPPVSGGRGHKLMALMAQQKSQTATPGPSLTAAGPAATGPSAAVAAAAAPPTPAVRPVGRGRAALYEALRSMPGTSRGIPSPASAPTPAPTPKVSQTAVPVESLTRKMEQVEIERKPPVVFMGEQGERIPATANYVRLAVQPDKGVFEYEVRFTPTLDSKIIRSKILNSHSESIGRCKTFDGVTLYLPMKLPEEVTTLTSNHPVDNSPVTTKIIFKRKKNLHECVHLYNVLFKRIMGILELARIGRDTFDPHAARVIPQHKLEVWPGYVTAVDEYEGGIQLCCDTSHRVLRTQTVLDVIAEISSRNPAAFKDHIMKTVIGASVLTRYNNKIYRVDDIAWDRSPNDSFDTTSGDTITYCYYYKKQYGLEIKDLRQPLLISKVKKKLQNQEKIEQLICLVPELCFMTGLTDEMRSDFKVMKDIATYTRVTPNQRQGSLKTFIERVMSNDRAKSLLEDWGLKLEPSTVELTARVVKNEDIIFGGNRKVPGSQQAEWSGALSRNLVISAIDLMSWVLLRTARDLRYGNDFIDTMQKVGPQMGIQIAQPSVVELRDDRTESYVRALRESIRPNVQIVVIICPTARDDRYSAIKRICCSEMPVASQVINSRTLSKREKLRNIVQKIALQINCKLGGTLWAVQVPLDNLMVVGIDSYHDTLRKGSSVAAIVSSLNKSVTRWYSQVSIQGPGQEWVDSLRACFISSLKKYHEVNHKFPDKIIVYRDGIGDGQLAVCRDYEVPQFINCFPNINPSYSPKLTFIVCQKRINTRIFAQKNGSLDNPPPGTVMDNTITRRDWVDFFLVSQNVRQGTVSPTHYVVIHDTSSMQADHIQRMTYKMCHLYYNWPGTVRVPAPCQYAHKLAHLIGQNVRKEHSDKLSDRLFFL</sequence>
<reference evidence="11" key="1">
    <citation type="submission" date="2019-10" db="EMBL/GenBank/DDBJ databases">
        <title>Molecular characterization of the PIWI subfamily genes in Locusta migratoria.</title>
        <authorList>
            <person name="Ma F."/>
            <person name="Xing S."/>
        </authorList>
    </citation>
    <scope>NUCLEOTIDE SEQUENCE</scope>
</reference>
<dbReference type="AlphaFoldDB" id="A0A7D6LMN9"/>
<dbReference type="GO" id="GO:0003723">
    <property type="term" value="F:RNA binding"/>
    <property type="evidence" value="ECO:0007669"/>
    <property type="project" value="UniProtKB-KW"/>
</dbReference>
<name>A0A7D6LMN9_LOCMI</name>
<dbReference type="FunFam" id="2.170.260.10:FF:000003">
    <property type="entry name" value="Piwi-like RNA-mediated gene silencing 2"/>
    <property type="match status" value="1"/>
</dbReference>
<dbReference type="CDD" id="cd02845">
    <property type="entry name" value="PAZ_piwi_like"/>
    <property type="match status" value="1"/>
</dbReference>
<feature type="region of interest" description="Disordered" evidence="8">
    <location>
        <begin position="140"/>
        <end position="169"/>
    </location>
</feature>
<proteinExistence type="evidence at transcript level"/>
<dbReference type="Pfam" id="PF02171">
    <property type="entry name" value="Piwi"/>
    <property type="match status" value="1"/>
</dbReference>
<organism evidence="11">
    <name type="scientific">Locusta migratoria</name>
    <name type="common">Migratory locust</name>
    <dbReference type="NCBI Taxonomy" id="7004"/>
    <lineage>
        <taxon>Eukaryota</taxon>
        <taxon>Metazoa</taxon>
        <taxon>Ecdysozoa</taxon>
        <taxon>Arthropoda</taxon>
        <taxon>Hexapoda</taxon>
        <taxon>Insecta</taxon>
        <taxon>Pterygota</taxon>
        <taxon>Neoptera</taxon>
        <taxon>Polyneoptera</taxon>
        <taxon>Orthoptera</taxon>
        <taxon>Caelifera</taxon>
        <taxon>Acrididea</taxon>
        <taxon>Acridomorpha</taxon>
        <taxon>Acridoidea</taxon>
        <taxon>Acrididae</taxon>
        <taxon>Oedipodinae</taxon>
        <taxon>Locusta</taxon>
    </lineage>
</organism>
<accession>A0A7D6LMN9</accession>
<feature type="domain" description="PAZ" evidence="9">
    <location>
        <begin position="362"/>
        <end position="474"/>
    </location>
</feature>
<keyword evidence="5" id="KW-0694">RNA-binding</keyword>
<keyword evidence="4" id="KW-0221">Differentiation</keyword>
<dbReference type="PANTHER" id="PTHR22891">
    <property type="entry name" value="EUKARYOTIC TRANSLATION INITIATION FACTOR 2C"/>
    <property type="match status" value="1"/>
</dbReference>
<dbReference type="InterPro" id="IPR003165">
    <property type="entry name" value="Piwi"/>
</dbReference>
<evidence type="ECO:0000259" key="10">
    <source>
        <dbReference type="PROSITE" id="PS50822"/>
    </source>
</evidence>
<dbReference type="FunFam" id="3.30.420.10:FF:000014">
    <property type="entry name" value="Piwi-like RNA-mediated gene silencing 1"/>
    <property type="match status" value="1"/>
</dbReference>
<comment type="subcellular location">
    <subcellularLocation>
        <location evidence="1">Cytoplasm</location>
    </subcellularLocation>
</comment>
<evidence type="ECO:0000256" key="8">
    <source>
        <dbReference type="SAM" id="MobiDB-lite"/>
    </source>
</evidence>
<dbReference type="GO" id="GO:0140965">
    <property type="term" value="P:secondary piRNA processing"/>
    <property type="evidence" value="ECO:0007669"/>
    <property type="project" value="UniProtKB-ARBA"/>
</dbReference>
<dbReference type="GO" id="GO:0005737">
    <property type="term" value="C:cytoplasm"/>
    <property type="evidence" value="ECO:0007669"/>
    <property type="project" value="UniProtKB-SubCell"/>
</dbReference>
<comment type="similarity">
    <text evidence="7">Belongs to the argonaute family. Piwi subfamily.</text>
</comment>
<dbReference type="InterPro" id="IPR012337">
    <property type="entry name" value="RNaseH-like_sf"/>
</dbReference>
<dbReference type="SUPFAM" id="SSF53098">
    <property type="entry name" value="Ribonuclease H-like"/>
    <property type="match status" value="1"/>
</dbReference>
<evidence type="ECO:0000256" key="6">
    <source>
        <dbReference type="ARBA" id="ARBA00023158"/>
    </source>
</evidence>
<dbReference type="Gene3D" id="3.30.420.10">
    <property type="entry name" value="Ribonuclease H-like superfamily/Ribonuclease H"/>
    <property type="match status" value="1"/>
</dbReference>
<evidence type="ECO:0000313" key="11">
    <source>
        <dbReference type="EMBL" id="QLQ34855.1"/>
    </source>
</evidence>
<feature type="region of interest" description="Disordered" evidence="8">
    <location>
        <begin position="86"/>
        <end position="105"/>
    </location>
</feature>
<evidence type="ECO:0000256" key="4">
    <source>
        <dbReference type="ARBA" id="ARBA00022782"/>
    </source>
</evidence>
<evidence type="ECO:0000256" key="5">
    <source>
        <dbReference type="ARBA" id="ARBA00022884"/>
    </source>
</evidence>
<feature type="compositionally biased region" description="Low complexity" evidence="8">
    <location>
        <begin position="91"/>
        <end position="105"/>
    </location>
</feature>
<dbReference type="GO" id="GO:0030154">
    <property type="term" value="P:cell differentiation"/>
    <property type="evidence" value="ECO:0007669"/>
    <property type="project" value="UniProtKB-KW"/>
</dbReference>
<evidence type="ECO:0000256" key="3">
    <source>
        <dbReference type="ARBA" id="ARBA00022490"/>
    </source>
</evidence>
<dbReference type="EMBL" id="MN548047">
    <property type="protein sequence ID" value="QLQ34855.1"/>
    <property type="molecule type" value="mRNA"/>
</dbReference>
<dbReference type="InterPro" id="IPR003100">
    <property type="entry name" value="PAZ_dom"/>
</dbReference>
<dbReference type="InterPro" id="IPR036397">
    <property type="entry name" value="RNaseH_sf"/>
</dbReference>
<keyword evidence="6" id="KW-0943">RNA-mediated gene silencing</keyword>
<evidence type="ECO:0000256" key="7">
    <source>
        <dbReference type="ARBA" id="ARBA00038291"/>
    </source>
</evidence>
<dbReference type="Gene3D" id="3.40.50.2300">
    <property type="match status" value="1"/>
</dbReference>
<dbReference type="SMART" id="SM00949">
    <property type="entry name" value="PAZ"/>
    <property type="match status" value="1"/>
</dbReference>
<dbReference type="Pfam" id="PF23278">
    <property type="entry name" value="Piwi_N"/>
    <property type="match status" value="1"/>
</dbReference>